<comment type="caution">
    <text evidence="1">The sequence shown here is derived from an EMBL/GenBank/DDBJ whole genome shotgun (WGS) entry which is preliminary data.</text>
</comment>
<evidence type="ECO:0000313" key="2">
    <source>
        <dbReference type="Proteomes" id="UP000606115"/>
    </source>
</evidence>
<gene>
    <name evidence="1" type="ORF">GCM10007173_04780</name>
</gene>
<proteinExistence type="predicted"/>
<protein>
    <submittedName>
        <fullName evidence="1">Uncharacterized protein</fullName>
    </submittedName>
</protein>
<evidence type="ECO:0000313" key="1">
    <source>
        <dbReference type="EMBL" id="GGJ49230.1"/>
    </source>
</evidence>
<dbReference type="Proteomes" id="UP000606115">
    <property type="component" value="Unassembled WGS sequence"/>
</dbReference>
<keyword evidence="2" id="KW-1185">Reference proteome</keyword>
<sequence>MLNESLEIESRISQAFDDRPATTAQLEDSPYAPFDTVAHAMDYQGDPTLEPSPFFTSMEAYRRRAHAAKA</sequence>
<dbReference type="EMBL" id="BMKX01000001">
    <property type="protein sequence ID" value="GGJ49230.1"/>
    <property type="molecule type" value="Genomic_DNA"/>
</dbReference>
<dbReference type="GeneID" id="303302881"/>
<accession>A0ABQ2D7Z7</accession>
<organism evidence="1 2">
    <name type="scientific">Glutamicibacter ardleyensis</name>
    <dbReference type="NCBI Taxonomy" id="225894"/>
    <lineage>
        <taxon>Bacteria</taxon>
        <taxon>Bacillati</taxon>
        <taxon>Actinomycetota</taxon>
        <taxon>Actinomycetes</taxon>
        <taxon>Micrococcales</taxon>
        <taxon>Micrococcaceae</taxon>
        <taxon>Glutamicibacter</taxon>
    </lineage>
</organism>
<reference evidence="2" key="1">
    <citation type="journal article" date="2019" name="Int. J. Syst. Evol. Microbiol.">
        <title>The Global Catalogue of Microorganisms (GCM) 10K type strain sequencing project: providing services to taxonomists for standard genome sequencing and annotation.</title>
        <authorList>
            <consortium name="The Broad Institute Genomics Platform"/>
            <consortium name="The Broad Institute Genome Sequencing Center for Infectious Disease"/>
            <person name="Wu L."/>
            <person name="Ma J."/>
        </authorList>
    </citation>
    <scope>NUCLEOTIDE SEQUENCE [LARGE SCALE GENOMIC DNA]</scope>
    <source>
        <strain evidence="2">CGMCC 1.3685</strain>
    </source>
</reference>
<dbReference type="RefSeq" id="WP_188683388.1">
    <property type="nucleotide sequence ID" value="NZ_BMKX01000001.1"/>
</dbReference>
<name>A0ABQ2D7Z7_9MICC</name>